<dbReference type="PANTHER" id="PTHR38643">
    <property type="entry name" value="PURINE NUCLEOSIDE PERMEASE C285.05-RELATED"/>
    <property type="match status" value="1"/>
</dbReference>
<evidence type="ECO:0000313" key="3">
    <source>
        <dbReference type="Proteomes" id="UP000184546"/>
    </source>
</evidence>
<proteinExistence type="predicted"/>
<dbReference type="VEuPathDB" id="FungiDB:ASPACDRAFT_46448"/>
<name>A0A1L9WL83_ASPA1</name>
<dbReference type="InterPro" id="IPR009486">
    <property type="entry name" value="Pur_nuclsid_perm"/>
</dbReference>
<dbReference type="OMA" id="MFAPEAG"/>
<gene>
    <name evidence="2" type="ORF">ASPACDRAFT_46448</name>
</gene>
<protein>
    <recommendedName>
        <fullName evidence="4">Purine nucleoside permease</fullName>
    </recommendedName>
</protein>
<dbReference type="Proteomes" id="UP000184546">
    <property type="component" value="Unassembled WGS sequence"/>
</dbReference>
<dbReference type="GeneID" id="30975596"/>
<dbReference type="AlphaFoldDB" id="A0A1L9WL83"/>
<dbReference type="GO" id="GO:0005783">
    <property type="term" value="C:endoplasmic reticulum"/>
    <property type="evidence" value="ECO:0007669"/>
    <property type="project" value="TreeGrafter"/>
</dbReference>
<reference evidence="3" key="1">
    <citation type="journal article" date="2017" name="Genome Biol.">
        <title>Comparative genomics reveals high biological diversity and specific adaptations in the industrially and medically important fungal genus Aspergillus.</title>
        <authorList>
            <person name="de Vries R.P."/>
            <person name="Riley R."/>
            <person name="Wiebenga A."/>
            <person name="Aguilar-Osorio G."/>
            <person name="Amillis S."/>
            <person name="Uchima C.A."/>
            <person name="Anderluh G."/>
            <person name="Asadollahi M."/>
            <person name="Askin M."/>
            <person name="Barry K."/>
            <person name="Battaglia E."/>
            <person name="Bayram O."/>
            <person name="Benocci T."/>
            <person name="Braus-Stromeyer S.A."/>
            <person name="Caldana C."/>
            <person name="Canovas D."/>
            <person name="Cerqueira G.C."/>
            <person name="Chen F."/>
            <person name="Chen W."/>
            <person name="Choi C."/>
            <person name="Clum A."/>
            <person name="Dos Santos R.A."/>
            <person name="Damasio A.R."/>
            <person name="Diallinas G."/>
            <person name="Emri T."/>
            <person name="Fekete E."/>
            <person name="Flipphi M."/>
            <person name="Freyberg S."/>
            <person name="Gallo A."/>
            <person name="Gournas C."/>
            <person name="Habgood R."/>
            <person name="Hainaut M."/>
            <person name="Harispe M.L."/>
            <person name="Henrissat B."/>
            <person name="Hilden K.S."/>
            <person name="Hope R."/>
            <person name="Hossain A."/>
            <person name="Karabika E."/>
            <person name="Karaffa L."/>
            <person name="Karanyi Z."/>
            <person name="Krasevec N."/>
            <person name="Kuo A."/>
            <person name="Kusch H."/>
            <person name="LaButti K."/>
            <person name="Lagendijk E.L."/>
            <person name="Lapidus A."/>
            <person name="Levasseur A."/>
            <person name="Lindquist E."/>
            <person name="Lipzen A."/>
            <person name="Logrieco A.F."/>
            <person name="MacCabe A."/>
            <person name="Maekelae M.R."/>
            <person name="Malavazi I."/>
            <person name="Melin P."/>
            <person name="Meyer V."/>
            <person name="Mielnichuk N."/>
            <person name="Miskei M."/>
            <person name="Molnar A.P."/>
            <person name="Mule G."/>
            <person name="Ngan C.Y."/>
            <person name="Orejas M."/>
            <person name="Orosz E."/>
            <person name="Ouedraogo J.P."/>
            <person name="Overkamp K.M."/>
            <person name="Park H.-S."/>
            <person name="Perrone G."/>
            <person name="Piumi F."/>
            <person name="Punt P.J."/>
            <person name="Ram A.F."/>
            <person name="Ramon A."/>
            <person name="Rauscher S."/>
            <person name="Record E."/>
            <person name="Riano-Pachon D.M."/>
            <person name="Robert V."/>
            <person name="Roehrig J."/>
            <person name="Ruller R."/>
            <person name="Salamov A."/>
            <person name="Salih N.S."/>
            <person name="Samson R.A."/>
            <person name="Sandor E."/>
            <person name="Sanguinetti M."/>
            <person name="Schuetze T."/>
            <person name="Sepcic K."/>
            <person name="Shelest E."/>
            <person name="Sherlock G."/>
            <person name="Sophianopoulou V."/>
            <person name="Squina F.M."/>
            <person name="Sun H."/>
            <person name="Susca A."/>
            <person name="Todd R.B."/>
            <person name="Tsang A."/>
            <person name="Unkles S.E."/>
            <person name="van de Wiele N."/>
            <person name="van Rossen-Uffink D."/>
            <person name="Oliveira J.V."/>
            <person name="Vesth T.C."/>
            <person name="Visser J."/>
            <person name="Yu J.-H."/>
            <person name="Zhou M."/>
            <person name="Andersen M.R."/>
            <person name="Archer D.B."/>
            <person name="Baker S.E."/>
            <person name="Benoit I."/>
            <person name="Brakhage A.A."/>
            <person name="Braus G.H."/>
            <person name="Fischer R."/>
            <person name="Frisvad J.C."/>
            <person name="Goldman G.H."/>
            <person name="Houbraken J."/>
            <person name="Oakley B."/>
            <person name="Pocsi I."/>
            <person name="Scazzocchio C."/>
            <person name="Seiboth B."/>
            <person name="vanKuyk P.A."/>
            <person name="Wortman J."/>
            <person name="Dyer P.S."/>
            <person name="Grigoriev I.V."/>
        </authorList>
    </citation>
    <scope>NUCLEOTIDE SEQUENCE [LARGE SCALE GENOMIC DNA]</scope>
    <source>
        <strain evidence="3">ATCC 16872 / CBS 172.66 / WB 5094</strain>
    </source>
</reference>
<sequence>MQLLQSVTAGFLLAGSCLSSLATARSVPVQQPRDVAVSHTPAKITPKVFIVSMFAPEAEIWWGIPEFDLLAHNITIPGASPAFPDVHCTADYTICQLITGESEINAAITVASVVFNPMFDLTKTYFLVAGIAGVNPERASICDVTFARFAIQVALQYEIDMREMPANATTGYFPQGGYYADQYPTSIYGTEVFEVNDELRKIAAGFARNATLADSDDAKAYRAKYATEDGLYQAGTQGPSVRLCDVTTSDVYFSGRLLGEAFDNTTKIWTNGTGEYCTTAQEDNATLEALVRASKHNLTDFSRIIVMRTASDFDRPYPGETARYNLLYSTQGAFEPAVENLYNAGIKIVEGILANWNTTFAAGIKPRNYIGDIFGTLGATPDYGPGRAQALEEAGAILKKRSMGKRFIFTLPFDLRYPVTPPAEHTNDPSALRNNATGTDLDREALERLKIRELCEGMGQLPGCRRNYRSICFDDAYIATSWKQGPIDEFIEALKAGFAAGSNFMYIMHRSCGASVEVDPDLTRAVCKMKTITCRFTFDGVEMNNEADCWFFFLLEKRKGRWSVCFYTLLFDKDKFVPVNLAKTFRFLRRRRRLMGCPWVTAISLGRRGRVGVLPS</sequence>
<evidence type="ECO:0000313" key="2">
    <source>
        <dbReference type="EMBL" id="OJJ96923.1"/>
    </source>
</evidence>
<dbReference type="OrthoDB" id="2331083at2759"/>
<feature type="signal peptide" evidence="1">
    <location>
        <begin position="1"/>
        <end position="24"/>
    </location>
</feature>
<accession>A0A1L9WL83</accession>
<dbReference type="SUPFAM" id="SSF54427">
    <property type="entry name" value="NTF2-like"/>
    <property type="match status" value="1"/>
</dbReference>
<evidence type="ECO:0000256" key="1">
    <source>
        <dbReference type="SAM" id="SignalP"/>
    </source>
</evidence>
<evidence type="ECO:0008006" key="4">
    <source>
        <dbReference type="Google" id="ProtNLM"/>
    </source>
</evidence>
<dbReference type="Pfam" id="PF06516">
    <property type="entry name" value="NUP"/>
    <property type="match status" value="1"/>
</dbReference>
<dbReference type="RefSeq" id="XP_020053263.1">
    <property type="nucleotide sequence ID" value="XM_020201782.1"/>
</dbReference>
<keyword evidence="3" id="KW-1185">Reference proteome</keyword>
<keyword evidence="1" id="KW-0732">Signal</keyword>
<dbReference type="GO" id="GO:0055085">
    <property type="term" value="P:transmembrane transport"/>
    <property type="evidence" value="ECO:0007669"/>
    <property type="project" value="InterPro"/>
</dbReference>
<dbReference type="InterPro" id="IPR032710">
    <property type="entry name" value="NTF2-like_dom_sf"/>
</dbReference>
<dbReference type="PANTHER" id="PTHR38643:SF1">
    <property type="entry name" value="PURINE NUCLEOSIDE PERMEASE C285.05-RELATED"/>
    <property type="match status" value="1"/>
</dbReference>
<dbReference type="STRING" id="690307.A0A1L9WL83"/>
<dbReference type="EMBL" id="KV878984">
    <property type="protein sequence ID" value="OJJ96923.1"/>
    <property type="molecule type" value="Genomic_DNA"/>
</dbReference>
<feature type="chain" id="PRO_5012747436" description="Purine nucleoside permease" evidence="1">
    <location>
        <begin position="25"/>
        <end position="616"/>
    </location>
</feature>
<organism evidence="2 3">
    <name type="scientific">Aspergillus aculeatus (strain ATCC 16872 / CBS 172.66 / WB 5094)</name>
    <dbReference type="NCBI Taxonomy" id="690307"/>
    <lineage>
        <taxon>Eukaryota</taxon>
        <taxon>Fungi</taxon>
        <taxon>Dikarya</taxon>
        <taxon>Ascomycota</taxon>
        <taxon>Pezizomycotina</taxon>
        <taxon>Eurotiomycetes</taxon>
        <taxon>Eurotiomycetidae</taxon>
        <taxon>Eurotiales</taxon>
        <taxon>Aspergillaceae</taxon>
        <taxon>Aspergillus</taxon>
        <taxon>Aspergillus subgen. Circumdati</taxon>
    </lineage>
</organism>